<name>A0A1E5T107_9BACT</name>
<dbReference type="Pfam" id="PF07661">
    <property type="entry name" value="MORN_2"/>
    <property type="match status" value="2"/>
</dbReference>
<dbReference type="Proteomes" id="UP000095552">
    <property type="component" value="Unassembled WGS sequence"/>
</dbReference>
<reference evidence="1 2" key="1">
    <citation type="submission" date="2016-08" db="EMBL/GenBank/DDBJ databases">
        <title>Draft genome of Fabibacter sp. strain SK-8.</title>
        <authorList>
            <person name="Wong S.-K."/>
            <person name="Hamasaki K."/>
            <person name="Yoshizawa S."/>
        </authorList>
    </citation>
    <scope>NUCLEOTIDE SEQUENCE [LARGE SCALE GENOMIC DNA]</scope>
    <source>
        <strain evidence="1 2">SK-8</strain>
    </source>
</reference>
<evidence type="ECO:0000313" key="2">
    <source>
        <dbReference type="Proteomes" id="UP000095552"/>
    </source>
</evidence>
<dbReference type="EMBL" id="MDGQ01000005">
    <property type="protein sequence ID" value="OEK05035.1"/>
    <property type="molecule type" value="Genomic_DNA"/>
</dbReference>
<proteinExistence type="predicted"/>
<gene>
    <name evidence="1" type="ORF">BFP71_16580</name>
</gene>
<dbReference type="AlphaFoldDB" id="A0A1E5T107"/>
<organism evidence="1 2">
    <name type="scientific">Roseivirga misakiensis</name>
    <dbReference type="NCBI Taxonomy" id="1563681"/>
    <lineage>
        <taxon>Bacteria</taxon>
        <taxon>Pseudomonadati</taxon>
        <taxon>Bacteroidota</taxon>
        <taxon>Cytophagia</taxon>
        <taxon>Cytophagales</taxon>
        <taxon>Roseivirgaceae</taxon>
        <taxon>Roseivirga</taxon>
    </lineage>
</organism>
<dbReference type="Gene3D" id="2.20.110.10">
    <property type="entry name" value="Histone H3 K4-specific methyltransferase SET7/9 N-terminal domain"/>
    <property type="match status" value="1"/>
</dbReference>
<keyword evidence="2" id="KW-1185">Reference proteome</keyword>
<accession>A0A1E5T107</accession>
<dbReference type="RefSeq" id="WP_069836539.1">
    <property type="nucleotide sequence ID" value="NZ_MDGQ01000005.1"/>
</dbReference>
<protein>
    <submittedName>
        <fullName evidence="1">Uncharacterized protein</fullName>
    </submittedName>
</protein>
<dbReference type="SUPFAM" id="SSF82185">
    <property type="entry name" value="Histone H3 K4-specific methyltransferase SET7/9 N-terminal domain"/>
    <property type="match status" value="1"/>
</dbReference>
<sequence>MQILLTKTLLFSLLLYPNLETSKSDKVLISDVAFENGLYMIDDRLINGEIIDYYENEKLKFRYRVLEGRLHGLATEFYSDGSIRSEKKYTFNKLFGTFKEYFENGDVKAEFNVGQNAYGSGEKVTDLKIAVGKRRKLKTKEDGVILFMNEEDEIDNTSEMISILNQSTYKIVDRDGKLIFKN</sequence>
<dbReference type="InterPro" id="IPR011652">
    <property type="entry name" value="MORN_2"/>
</dbReference>
<dbReference type="OrthoDB" id="980558at2"/>
<comment type="caution">
    <text evidence="1">The sequence shown here is derived from an EMBL/GenBank/DDBJ whole genome shotgun (WGS) entry which is preliminary data.</text>
</comment>
<evidence type="ECO:0000313" key="1">
    <source>
        <dbReference type="EMBL" id="OEK05035.1"/>
    </source>
</evidence>